<protein>
    <submittedName>
        <fullName evidence="6">LytTR family transcriptional regulator</fullName>
    </submittedName>
</protein>
<dbReference type="RefSeq" id="WP_094861652.1">
    <property type="nucleotide sequence ID" value="NZ_NKYE01000003.1"/>
</dbReference>
<feature type="compositionally biased region" description="Basic and acidic residues" evidence="2">
    <location>
        <begin position="1"/>
        <end position="27"/>
    </location>
</feature>
<accession>A0A263D931</accession>
<evidence type="ECO:0000313" key="6">
    <source>
        <dbReference type="EMBL" id="OZM73895.1"/>
    </source>
</evidence>
<proteinExistence type="inferred from homology"/>
<comment type="similarity">
    <text evidence="1">Belongs to the LytR/CpsA/Psr (LCP) family.</text>
</comment>
<dbReference type="InParanoid" id="A0A263D931"/>
<dbReference type="InterPro" id="IPR050922">
    <property type="entry name" value="LytR/CpsA/Psr_CW_biosynth"/>
</dbReference>
<evidence type="ECO:0000256" key="3">
    <source>
        <dbReference type="SAM" id="Phobius"/>
    </source>
</evidence>
<feature type="transmembrane region" description="Helical" evidence="3">
    <location>
        <begin position="82"/>
        <end position="102"/>
    </location>
</feature>
<feature type="region of interest" description="Disordered" evidence="2">
    <location>
        <begin position="514"/>
        <end position="560"/>
    </location>
</feature>
<feature type="domain" description="Cell envelope-related transcriptional attenuator" evidence="4">
    <location>
        <begin position="165"/>
        <end position="336"/>
    </location>
</feature>
<dbReference type="InterPro" id="IPR027381">
    <property type="entry name" value="LytR/CpsA/Psr_C"/>
</dbReference>
<organism evidence="6 7">
    <name type="scientific">Amycolatopsis antarctica</name>
    <dbReference type="NCBI Taxonomy" id="1854586"/>
    <lineage>
        <taxon>Bacteria</taxon>
        <taxon>Bacillati</taxon>
        <taxon>Actinomycetota</taxon>
        <taxon>Actinomycetes</taxon>
        <taxon>Pseudonocardiales</taxon>
        <taxon>Pseudonocardiaceae</taxon>
        <taxon>Amycolatopsis</taxon>
    </lineage>
</organism>
<keyword evidence="3" id="KW-1133">Transmembrane helix</keyword>
<dbReference type="Pfam" id="PF13399">
    <property type="entry name" value="LytR_C"/>
    <property type="match status" value="1"/>
</dbReference>
<dbReference type="PANTHER" id="PTHR33392">
    <property type="entry name" value="POLYISOPRENYL-TEICHOIC ACID--PEPTIDOGLYCAN TEICHOIC ACID TRANSFERASE TAGU"/>
    <property type="match status" value="1"/>
</dbReference>
<dbReference type="EMBL" id="NKYE01000003">
    <property type="protein sequence ID" value="OZM73895.1"/>
    <property type="molecule type" value="Genomic_DNA"/>
</dbReference>
<keyword evidence="7" id="KW-1185">Reference proteome</keyword>
<comment type="caution">
    <text evidence="6">The sequence shown here is derived from an EMBL/GenBank/DDBJ whole genome shotgun (WGS) entry which is preliminary data.</text>
</comment>
<dbReference type="OrthoDB" id="9782542at2"/>
<sequence length="560" mass="58352">MEEQPRNGGRDRRPARPWQESRPDGRPHPRGGPGRPPGPPVPPRRRPPPEGHAAAPPREPRDHRRPPPPPPPSRRGPRAAKIALAIFSVLVMGMTGYAWAAMKGLVDGLTTSDVIGEEGGGDKPADGARDILLVGLDSRTDAQGNPLPKEVLEQLRASAADEPLNTDTILLLRVPNDGSKAVTFSIPRDSYVDIPDGYGTHKVNSAYVRAKNDSLRRLPGEGVTDAKELELRSNQEGAKKLIETVESLTGVTIDNYASVNLLGFYDITQAVGGVDVCLNRKVKDTFSGADFEAGPQTISGGDALAFVRQRYELVNNDLDRVVRQQVFMAGLAKKILSAGTLADPGKLQGLIDATKKSVVLNEGWDIIGFAQQMKGLTGGQLEFRTVPVGAYIDTPEDGDAIEVDPRQISEFVQTSSGLPAPPPAPGEENAGTTVDVRNASGVTGLAAQVSQALTEKGFTAGDTANAESRESTVIRHGAGGADAAAKVAEALGGSGTVEEDPSISAGRVTVLLGSDYSGPGGSTTSSGPNAQGGGAGAPGAARQPAPEPPPITAEGVPCVN</sequence>
<dbReference type="FunCoup" id="A0A263D931">
    <property type="interactions" value="1"/>
</dbReference>
<feature type="domain" description="LytR/CpsA/Psr regulator C-terminal" evidence="5">
    <location>
        <begin position="432"/>
        <end position="516"/>
    </location>
</feature>
<feature type="region of interest" description="Disordered" evidence="2">
    <location>
        <begin position="1"/>
        <end position="78"/>
    </location>
</feature>
<dbReference type="Gene3D" id="3.40.630.190">
    <property type="entry name" value="LCP protein"/>
    <property type="match status" value="1"/>
</dbReference>
<dbReference type="Pfam" id="PF03816">
    <property type="entry name" value="LytR_cpsA_psr"/>
    <property type="match status" value="1"/>
</dbReference>
<name>A0A263D931_9PSEU</name>
<evidence type="ECO:0000259" key="4">
    <source>
        <dbReference type="Pfam" id="PF03816"/>
    </source>
</evidence>
<dbReference type="Gene3D" id="3.30.70.2390">
    <property type="match status" value="1"/>
</dbReference>
<keyword evidence="3" id="KW-0472">Membrane</keyword>
<evidence type="ECO:0000313" key="7">
    <source>
        <dbReference type="Proteomes" id="UP000242444"/>
    </source>
</evidence>
<gene>
    <name evidence="6" type="ORF">CFN78_06265</name>
</gene>
<reference evidence="6 7" key="1">
    <citation type="submission" date="2017-07" db="EMBL/GenBank/DDBJ databases">
        <title>Amycolatopsis antarcticus sp. nov., isolated from the surface of an Antarcticus brown macroalga.</title>
        <authorList>
            <person name="Wang J."/>
            <person name="Leiva S."/>
            <person name="Huang J."/>
            <person name="Huang Y."/>
        </authorList>
    </citation>
    <scope>NUCLEOTIDE SEQUENCE [LARGE SCALE GENOMIC DNA]</scope>
    <source>
        <strain evidence="6 7">AU-G6</strain>
    </source>
</reference>
<keyword evidence="3" id="KW-0812">Transmembrane</keyword>
<dbReference type="NCBIfam" id="TIGR00350">
    <property type="entry name" value="lytR_cpsA_psr"/>
    <property type="match status" value="1"/>
</dbReference>
<dbReference type="PANTHER" id="PTHR33392:SF6">
    <property type="entry name" value="POLYISOPRENYL-TEICHOIC ACID--PEPTIDOGLYCAN TEICHOIC ACID TRANSFERASE TAGU"/>
    <property type="match status" value="1"/>
</dbReference>
<dbReference type="InterPro" id="IPR004474">
    <property type="entry name" value="LytR_CpsA_psr"/>
</dbReference>
<evidence type="ECO:0000256" key="2">
    <source>
        <dbReference type="SAM" id="MobiDB-lite"/>
    </source>
</evidence>
<evidence type="ECO:0000256" key="1">
    <source>
        <dbReference type="ARBA" id="ARBA00006068"/>
    </source>
</evidence>
<dbReference type="Proteomes" id="UP000242444">
    <property type="component" value="Unassembled WGS sequence"/>
</dbReference>
<evidence type="ECO:0000259" key="5">
    <source>
        <dbReference type="Pfam" id="PF13399"/>
    </source>
</evidence>
<dbReference type="AlphaFoldDB" id="A0A263D931"/>